<evidence type="ECO:0000256" key="3">
    <source>
        <dbReference type="ARBA" id="ARBA00022692"/>
    </source>
</evidence>
<evidence type="ECO:0000256" key="5">
    <source>
        <dbReference type="ARBA" id="ARBA00023136"/>
    </source>
</evidence>
<dbReference type="InterPro" id="IPR036259">
    <property type="entry name" value="MFS_trans_sf"/>
</dbReference>
<keyword evidence="3 6" id="KW-0812">Transmembrane</keyword>
<dbReference type="PANTHER" id="PTHR42718">
    <property type="entry name" value="MAJOR FACILITATOR SUPERFAMILY MULTIDRUG TRANSPORTER MFSC"/>
    <property type="match status" value="1"/>
</dbReference>
<feature type="transmembrane region" description="Helical" evidence="6">
    <location>
        <begin position="236"/>
        <end position="259"/>
    </location>
</feature>
<feature type="domain" description="Major facilitator superfamily (MFS) profile" evidence="7">
    <location>
        <begin position="26"/>
        <end position="420"/>
    </location>
</feature>
<evidence type="ECO:0000256" key="4">
    <source>
        <dbReference type="ARBA" id="ARBA00022989"/>
    </source>
</evidence>
<protein>
    <submittedName>
        <fullName evidence="8">MFS family permease</fullName>
    </submittedName>
</protein>
<dbReference type="SUPFAM" id="SSF103473">
    <property type="entry name" value="MFS general substrate transporter"/>
    <property type="match status" value="1"/>
</dbReference>
<dbReference type="InterPro" id="IPR020846">
    <property type="entry name" value="MFS_dom"/>
</dbReference>
<dbReference type="GO" id="GO:0005886">
    <property type="term" value="C:plasma membrane"/>
    <property type="evidence" value="ECO:0007669"/>
    <property type="project" value="UniProtKB-SubCell"/>
</dbReference>
<evidence type="ECO:0000259" key="7">
    <source>
        <dbReference type="PROSITE" id="PS50850"/>
    </source>
</evidence>
<dbReference type="InterPro" id="IPR011701">
    <property type="entry name" value="MFS"/>
</dbReference>
<dbReference type="AlphaFoldDB" id="A0A839DZJ2"/>
<dbReference type="EMBL" id="JACGWZ010000002">
    <property type="protein sequence ID" value="MBA8824641.1"/>
    <property type="molecule type" value="Genomic_DNA"/>
</dbReference>
<feature type="transmembrane region" description="Helical" evidence="6">
    <location>
        <begin position="396"/>
        <end position="416"/>
    </location>
</feature>
<evidence type="ECO:0000313" key="9">
    <source>
        <dbReference type="Proteomes" id="UP000569329"/>
    </source>
</evidence>
<keyword evidence="2" id="KW-0813">Transport</keyword>
<feature type="transmembrane region" description="Helical" evidence="6">
    <location>
        <begin position="121"/>
        <end position="138"/>
    </location>
</feature>
<dbReference type="GO" id="GO:0022857">
    <property type="term" value="F:transmembrane transporter activity"/>
    <property type="evidence" value="ECO:0007669"/>
    <property type="project" value="InterPro"/>
</dbReference>
<keyword evidence="4 6" id="KW-1133">Transmembrane helix</keyword>
<evidence type="ECO:0000313" key="8">
    <source>
        <dbReference type="EMBL" id="MBA8824641.1"/>
    </source>
</evidence>
<dbReference type="CDD" id="cd06174">
    <property type="entry name" value="MFS"/>
    <property type="match status" value="1"/>
</dbReference>
<name>A0A839DZJ2_9PSEU</name>
<sequence>MTTTVAERRHFGGEGVTWSPRRAWMIWGLAALCYFTALFHRASLAVAAPEALDRFSAGPAVLSLFSALQLGVYLALQIPSGVLADRLGPRTVITGGMLALAAGSTVFGLSTSLAGGITGRMLIGFGDAFLFTNVLRLAAHWFPANRFGRVAALTGLIGGLGQLVATTPLSAALHELGWVTTFVTAAALTAALAVLAAMMLRNRPAGESGAAAEGPPERIGRLLRSVVAQRGTQHSFWVHFVLMAQFVAVSTLWGSPWLIQAQGYSSAGAGTMLMLCVVAFLVGSWLSGRYLTGGAHRREKGTLWLSVAVAASWAVMIGWPGPLPFGVLLAVLVTIGVGGGGAMLAFDGARSANLAHRSGTASGVVNMGGFLAAVLIQAGVGGVLSALGQLPPQQAYRWAFVPVLVVIGGGVLGQLVRRTRPVPGS</sequence>
<evidence type="ECO:0000256" key="1">
    <source>
        <dbReference type="ARBA" id="ARBA00004651"/>
    </source>
</evidence>
<dbReference type="PANTHER" id="PTHR42718:SF9">
    <property type="entry name" value="MAJOR FACILITATOR SUPERFAMILY MULTIDRUG TRANSPORTER MFSC"/>
    <property type="match status" value="1"/>
</dbReference>
<reference evidence="8 9" key="1">
    <citation type="submission" date="2020-07" db="EMBL/GenBank/DDBJ databases">
        <title>Sequencing the genomes of 1000 actinobacteria strains.</title>
        <authorList>
            <person name="Klenk H.-P."/>
        </authorList>
    </citation>
    <scope>NUCLEOTIDE SEQUENCE [LARGE SCALE GENOMIC DNA]</scope>
    <source>
        <strain evidence="8 9">DSM 45975</strain>
    </source>
</reference>
<dbReference type="RefSeq" id="WP_182543880.1">
    <property type="nucleotide sequence ID" value="NZ_JACGWZ010000002.1"/>
</dbReference>
<keyword evidence="5 6" id="KW-0472">Membrane</keyword>
<evidence type="ECO:0000256" key="6">
    <source>
        <dbReference type="SAM" id="Phobius"/>
    </source>
</evidence>
<feature type="transmembrane region" description="Helical" evidence="6">
    <location>
        <begin position="150"/>
        <end position="170"/>
    </location>
</feature>
<accession>A0A839DZJ2</accession>
<dbReference type="Gene3D" id="1.20.1250.20">
    <property type="entry name" value="MFS general substrate transporter like domains"/>
    <property type="match status" value="2"/>
</dbReference>
<comment type="subcellular location">
    <subcellularLocation>
        <location evidence="1">Cell membrane</location>
        <topology evidence="1">Multi-pass membrane protein</topology>
    </subcellularLocation>
</comment>
<proteinExistence type="predicted"/>
<feature type="transmembrane region" description="Helical" evidence="6">
    <location>
        <begin position="271"/>
        <end position="291"/>
    </location>
</feature>
<feature type="transmembrane region" description="Helical" evidence="6">
    <location>
        <begin position="57"/>
        <end position="76"/>
    </location>
</feature>
<feature type="transmembrane region" description="Helical" evidence="6">
    <location>
        <begin position="176"/>
        <end position="200"/>
    </location>
</feature>
<feature type="transmembrane region" description="Helical" evidence="6">
    <location>
        <begin position="325"/>
        <end position="346"/>
    </location>
</feature>
<organism evidence="8 9">
    <name type="scientific">Halosaccharopolyspora lacisalsi</name>
    <dbReference type="NCBI Taxonomy" id="1000566"/>
    <lineage>
        <taxon>Bacteria</taxon>
        <taxon>Bacillati</taxon>
        <taxon>Actinomycetota</taxon>
        <taxon>Actinomycetes</taxon>
        <taxon>Pseudonocardiales</taxon>
        <taxon>Pseudonocardiaceae</taxon>
        <taxon>Halosaccharopolyspora</taxon>
    </lineage>
</organism>
<feature type="transmembrane region" description="Helical" evidence="6">
    <location>
        <begin position="97"/>
        <end position="115"/>
    </location>
</feature>
<dbReference type="Proteomes" id="UP000569329">
    <property type="component" value="Unassembled WGS sequence"/>
</dbReference>
<gene>
    <name evidence="8" type="ORF">FHX42_001988</name>
</gene>
<feature type="transmembrane region" description="Helical" evidence="6">
    <location>
        <begin position="367"/>
        <end position="390"/>
    </location>
</feature>
<comment type="caution">
    <text evidence="8">The sequence shown here is derived from an EMBL/GenBank/DDBJ whole genome shotgun (WGS) entry which is preliminary data.</text>
</comment>
<feature type="transmembrane region" description="Helical" evidence="6">
    <location>
        <begin position="303"/>
        <end position="319"/>
    </location>
</feature>
<evidence type="ECO:0000256" key="2">
    <source>
        <dbReference type="ARBA" id="ARBA00022448"/>
    </source>
</evidence>
<dbReference type="PROSITE" id="PS50850">
    <property type="entry name" value="MFS"/>
    <property type="match status" value="1"/>
</dbReference>
<keyword evidence="9" id="KW-1185">Reference proteome</keyword>
<dbReference type="Pfam" id="PF07690">
    <property type="entry name" value="MFS_1"/>
    <property type="match status" value="1"/>
</dbReference>